<dbReference type="EMBL" id="CAJNJA010052815">
    <property type="protein sequence ID" value="CAE7848125.1"/>
    <property type="molecule type" value="Genomic_DNA"/>
</dbReference>
<gene>
    <name evidence="1" type="ORF">SNEC2469_LOCUS26185</name>
</gene>
<accession>A0A813A2M2</accession>
<dbReference type="OrthoDB" id="425731at2759"/>
<sequence length="85" mass="9388">MAAVSQLSSIVESGKHACYGIEWQLADGILVAKEVYNPSWRIEYAARAGLKRLFTTDSKSYTFQSGEGLVGQVFQQQKATFVPDL</sequence>
<evidence type="ECO:0000313" key="2">
    <source>
        <dbReference type="Proteomes" id="UP000601435"/>
    </source>
</evidence>
<name>A0A813A2M2_9DINO</name>
<dbReference type="AlphaFoldDB" id="A0A813A2M2"/>
<protein>
    <submittedName>
        <fullName evidence="1">Uncharacterized protein</fullName>
    </submittedName>
</protein>
<comment type="caution">
    <text evidence="1">The sequence shown here is derived from an EMBL/GenBank/DDBJ whole genome shotgun (WGS) entry which is preliminary data.</text>
</comment>
<dbReference type="Proteomes" id="UP000601435">
    <property type="component" value="Unassembled WGS sequence"/>
</dbReference>
<reference evidence="1" key="1">
    <citation type="submission" date="2021-02" db="EMBL/GenBank/DDBJ databases">
        <authorList>
            <person name="Dougan E. K."/>
            <person name="Rhodes N."/>
            <person name="Thang M."/>
            <person name="Chan C."/>
        </authorList>
    </citation>
    <scope>NUCLEOTIDE SEQUENCE</scope>
</reference>
<keyword evidence="2" id="KW-1185">Reference proteome</keyword>
<evidence type="ECO:0000313" key="1">
    <source>
        <dbReference type="EMBL" id="CAE7848125.1"/>
    </source>
</evidence>
<feature type="non-terminal residue" evidence="1">
    <location>
        <position position="85"/>
    </location>
</feature>
<proteinExistence type="predicted"/>
<organism evidence="1 2">
    <name type="scientific">Symbiodinium necroappetens</name>
    <dbReference type="NCBI Taxonomy" id="1628268"/>
    <lineage>
        <taxon>Eukaryota</taxon>
        <taxon>Sar</taxon>
        <taxon>Alveolata</taxon>
        <taxon>Dinophyceae</taxon>
        <taxon>Suessiales</taxon>
        <taxon>Symbiodiniaceae</taxon>
        <taxon>Symbiodinium</taxon>
    </lineage>
</organism>